<protein>
    <submittedName>
        <fullName evidence="2">Bifunctional nicotinamide mononucleotide adenylyltransferase/ADP-ribose pyrophosphatase</fullName>
    </submittedName>
</protein>
<dbReference type="SUPFAM" id="SSF52374">
    <property type="entry name" value="Nucleotidylyl transferase"/>
    <property type="match status" value="1"/>
</dbReference>
<evidence type="ECO:0000313" key="3">
    <source>
        <dbReference type="Proteomes" id="UP000290327"/>
    </source>
</evidence>
<sequence>MPITKTHGFIISRLQGFHKGHRSLILNALKYSNTLTVLIGSSNKAGSLKNPFTYKERVKMAKMGLPADIPVTFELLPDFDYNDDLWEEYLHNTIGMLTKEGHTPTIFTSQKGEDDLLRKEWARDIEVISFPVHKQISATDVRKALLASDMDYLNENVPNPSILVPLMKECSKPMYEKHMAVLRNQYAWKDSPYPVISSCTDAVILDRERHVLLVKRGKHPGKGLWALPGGHLEPNLTEAQNVYKEVLEETGLEINDTHYVKDDRFDAVDRSEAGRIVTTAFAFQVNSLLPEVTGGDDAAEARWFTIAELRHLKMYDDHYGIIVSMIREFEVD</sequence>
<gene>
    <name evidence="2" type="ORF">VspSw1_88</name>
</gene>
<name>A0A411BKS0_9CAUD</name>
<feature type="domain" description="Nudix hydrolase" evidence="1">
    <location>
        <begin position="195"/>
        <end position="330"/>
    </location>
</feature>
<dbReference type="Gene3D" id="3.40.50.620">
    <property type="entry name" value="HUPs"/>
    <property type="match status" value="1"/>
</dbReference>
<dbReference type="CDD" id="cd18873">
    <property type="entry name" value="NUDIX_NadM_like"/>
    <property type="match status" value="1"/>
</dbReference>
<reference evidence="2 3" key="1">
    <citation type="submission" date="2018-09" db="EMBL/GenBank/DDBJ databases">
        <title>Characterization and complete genomic analysis of VspSw_1.</title>
        <authorList>
            <person name="Chen L."/>
        </authorList>
    </citation>
    <scope>NUCLEOTIDE SEQUENCE [LARGE SCALE GENOMIC DNA]</scope>
</reference>
<proteinExistence type="predicted"/>
<dbReference type="SUPFAM" id="SSF55811">
    <property type="entry name" value="Nudix"/>
    <property type="match status" value="1"/>
</dbReference>
<dbReference type="PROSITE" id="PS51462">
    <property type="entry name" value="NUDIX"/>
    <property type="match status" value="1"/>
</dbReference>
<dbReference type="InterPro" id="IPR015797">
    <property type="entry name" value="NUDIX_hydrolase-like_dom_sf"/>
</dbReference>
<keyword evidence="3" id="KW-1185">Reference proteome</keyword>
<dbReference type="PANTHER" id="PTHR43736:SF1">
    <property type="entry name" value="DIHYDRONEOPTERIN TRIPHOSPHATE DIPHOSPHATASE"/>
    <property type="match status" value="1"/>
</dbReference>
<dbReference type="Proteomes" id="UP000290327">
    <property type="component" value="Segment"/>
</dbReference>
<dbReference type="Pfam" id="PF00293">
    <property type="entry name" value="NUDIX"/>
    <property type="match status" value="1"/>
</dbReference>
<dbReference type="GO" id="GO:0016779">
    <property type="term" value="F:nucleotidyltransferase activity"/>
    <property type="evidence" value="ECO:0007669"/>
    <property type="project" value="UniProtKB-KW"/>
</dbReference>
<dbReference type="InterPro" id="IPR004821">
    <property type="entry name" value="Cyt_trans-like"/>
</dbReference>
<evidence type="ECO:0000259" key="1">
    <source>
        <dbReference type="PROSITE" id="PS51462"/>
    </source>
</evidence>
<accession>A0A411BKS0</accession>
<keyword evidence="2" id="KW-0808">Transferase</keyword>
<dbReference type="EMBL" id="MH925094">
    <property type="protein sequence ID" value="QAY02159.1"/>
    <property type="molecule type" value="Genomic_DNA"/>
</dbReference>
<dbReference type="Gene3D" id="3.90.79.10">
    <property type="entry name" value="Nucleoside Triphosphate Pyrophosphohydrolase"/>
    <property type="match status" value="1"/>
</dbReference>
<organism evidence="2 3">
    <name type="scientific">Vibrio phage VspSw_1</name>
    <dbReference type="NCBI Taxonomy" id="2484249"/>
    <lineage>
        <taxon>Viruses</taxon>
        <taxon>Duplodnaviria</taxon>
        <taxon>Heunggongvirae</taxon>
        <taxon>Uroviricota</taxon>
        <taxon>Caudoviricetes</taxon>
        <taxon>Demerecviridae</taxon>
        <taxon>Pogseptimavirus</taxon>
        <taxon>Pogseptimavirus VspSw1</taxon>
    </lineage>
</organism>
<dbReference type="InterPro" id="IPR014729">
    <property type="entry name" value="Rossmann-like_a/b/a_fold"/>
</dbReference>
<dbReference type="Pfam" id="PF01467">
    <property type="entry name" value="CTP_transf_like"/>
    <property type="match status" value="1"/>
</dbReference>
<dbReference type="PANTHER" id="PTHR43736">
    <property type="entry name" value="ADP-RIBOSE PYROPHOSPHATASE"/>
    <property type="match status" value="1"/>
</dbReference>
<evidence type="ECO:0000313" key="2">
    <source>
        <dbReference type="EMBL" id="QAY02159.1"/>
    </source>
</evidence>
<keyword evidence="2" id="KW-0548">Nucleotidyltransferase</keyword>
<dbReference type="InterPro" id="IPR000086">
    <property type="entry name" value="NUDIX_hydrolase_dom"/>
</dbReference>